<name>A0A5J4PSR6_9ZZZZ</name>
<evidence type="ECO:0000313" key="1">
    <source>
        <dbReference type="EMBL" id="KAA6311343.1"/>
    </source>
</evidence>
<sequence length="95" mass="11074">MSDTDDKELKLLFIEEELSQHGDWLCEAFTEAIEREKIIRTGDLYDSINYKRFREGDNPGLRVNFYFMVALQTLPLTDADISTSTMWIPTVMFGE</sequence>
<organism evidence="1">
    <name type="scientific">termite gut metagenome</name>
    <dbReference type="NCBI Taxonomy" id="433724"/>
    <lineage>
        <taxon>unclassified sequences</taxon>
        <taxon>metagenomes</taxon>
        <taxon>organismal metagenomes</taxon>
    </lineage>
</organism>
<accession>A0A5J4PSR6</accession>
<proteinExistence type="predicted"/>
<comment type="caution">
    <text evidence="1">The sequence shown here is derived from an EMBL/GenBank/DDBJ whole genome shotgun (WGS) entry which is preliminary data.</text>
</comment>
<dbReference type="EMBL" id="SNRY01006984">
    <property type="protein sequence ID" value="KAA6311343.1"/>
    <property type="molecule type" value="Genomic_DNA"/>
</dbReference>
<gene>
    <name evidence="1" type="ORF">EZS27_037510</name>
</gene>
<protein>
    <submittedName>
        <fullName evidence="1">Uncharacterized protein</fullName>
    </submittedName>
</protein>
<reference evidence="1" key="1">
    <citation type="submission" date="2019-03" db="EMBL/GenBank/DDBJ databases">
        <title>Single cell metagenomics reveals metabolic interactions within the superorganism composed of flagellate Streblomastix strix and complex community of Bacteroidetes bacteria on its surface.</title>
        <authorList>
            <person name="Treitli S.C."/>
            <person name="Kolisko M."/>
            <person name="Husnik F."/>
            <person name="Keeling P."/>
            <person name="Hampl V."/>
        </authorList>
    </citation>
    <scope>NUCLEOTIDE SEQUENCE</scope>
    <source>
        <strain evidence="1">STM</strain>
    </source>
</reference>
<dbReference type="AlphaFoldDB" id="A0A5J4PSR6"/>